<dbReference type="Gene3D" id="3.30.1490.20">
    <property type="entry name" value="ATP-grasp fold, A domain"/>
    <property type="match status" value="1"/>
</dbReference>
<feature type="domain" description="Pyruvate phosphate dikinase AMP/ATP-binding" evidence="1">
    <location>
        <begin position="298"/>
        <end position="677"/>
    </location>
</feature>
<keyword evidence="2" id="KW-0418">Kinase</keyword>
<evidence type="ECO:0000313" key="3">
    <source>
        <dbReference type="Proteomes" id="UP000000483"/>
    </source>
</evidence>
<protein>
    <submittedName>
        <fullName evidence="2">Pyruvate phosphate dikinase PEP/pyruvate-binding protein</fullName>
    </submittedName>
</protein>
<sequence length="875" mass="98855">MQHSPVIGSGIPALDSILQGLRLGDNVVWQVDGLDTYRKAAIPFVRQALLDRRRVIYVHFIPHCDILTPLSGFLAEEVDPRPGFDSFSAQLNKIIDENGRGVFYVFDNLSALVAEWATDELLANFFQLTCPYLRELDTVAYFALTRGQHSHSAVARIRDTTQVLIDFYHVGDRLYIHPLKVWDRYSSQMFLPHLLSNGILTPVLVSGDASAISQTASKSPLKVKADSIAPWDSVYRKLAQYSEDELSFLEATPEIQALKQELSQMIIGGHPEFRRLADKYLTLNDLLSIRNRLIGSGRIGGKAAGMLLARRILLNDSSELDFSGVLEEHDSFFIGSDVFFTFLVNNDLFRLRLRLTRNSQISPEEFEKVEERFLAGSFPQEIMEQFKDLLAYFGQAPIIVRSSSLLEDGFGNSFAGKYRSEFCVNQGDPEERMEYFLRTVKLVYASAVNPDALSYRHLRGLGESDEQMAILVQRVSGMRYKSFFFPPLAGVAFSHNLYRWTDRIDPNQGIIRLVFGLGTRAVNRVGGDYPRMIAVSHPQLRPEVGCKVATYSQREMDLLDLSANDFASTPVARAISDLDFPNLHLYFSFLDDGYLREPSGPRLKSLKDGILTFNRLIARTDFVKIMRTLLAKLEKAYGYPIDMEFTAFVDAEGRIKINLVQCRPMRLTGLTEVASIPEDIAPDCILFRANRTISGGTVPNIRYILYIGAESYARKASLELKQEMGRIVGEINRHPEIVRQQIMMMGPGRWGSSNVALGINTTYADINHTSVLVEIAREEAGHIPDVSYGTHFFQDLVESQIIYLPLYPDDPQADFNLEFFQNSPNILSRILPEAQRFEEFIKVIDVPAVTGGRFVQVVADPRQQQALCFIRDHEC</sequence>
<reference evidence="2 3" key="1">
    <citation type="journal article" date="2011" name="Stand. Genomic Sci.">
        <title>Complete genome sequence of the acetate-degrading sulfate reducer Desulfobacca acetoxidans type strain (ASRB2).</title>
        <authorList>
            <person name="Goker M."/>
            <person name="Teshima H."/>
            <person name="Lapidus A."/>
            <person name="Nolan M."/>
            <person name="Lucas S."/>
            <person name="Hammon N."/>
            <person name="Deshpande S."/>
            <person name="Cheng J.F."/>
            <person name="Tapia R."/>
            <person name="Han C."/>
            <person name="Goodwin L."/>
            <person name="Pitluck S."/>
            <person name="Huntemann M."/>
            <person name="Liolios K."/>
            <person name="Ivanova N."/>
            <person name="Pagani I."/>
            <person name="Mavromatis K."/>
            <person name="Ovchinikova G."/>
            <person name="Pati A."/>
            <person name="Chen A."/>
            <person name="Palaniappan K."/>
            <person name="Land M."/>
            <person name="Hauser L."/>
            <person name="Brambilla E.M."/>
            <person name="Rohde M."/>
            <person name="Spring S."/>
            <person name="Detter J.C."/>
            <person name="Woyke T."/>
            <person name="Bristow J."/>
            <person name="Eisen J.A."/>
            <person name="Markowitz V."/>
            <person name="Hugenholtz P."/>
            <person name="Kyrpides N.C."/>
            <person name="Klenk H.P."/>
        </authorList>
    </citation>
    <scope>NUCLEOTIDE SEQUENCE [LARGE SCALE GENOMIC DNA]</scope>
    <source>
        <strain evidence="3">ATCC 700848 / DSM 11109 / ASRB2</strain>
    </source>
</reference>
<keyword evidence="2" id="KW-0808">Transferase</keyword>
<dbReference type="SUPFAM" id="SSF56059">
    <property type="entry name" value="Glutathione synthetase ATP-binding domain-like"/>
    <property type="match status" value="1"/>
</dbReference>
<dbReference type="OrthoDB" id="9812167at2"/>
<dbReference type="InterPro" id="IPR002192">
    <property type="entry name" value="PPDK_AMP/ATP-bd"/>
</dbReference>
<dbReference type="GO" id="GO:0005524">
    <property type="term" value="F:ATP binding"/>
    <property type="evidence" value="ECO:0007669"/>
    <property type="project" value="InterPro"/>
</dbReference>
<evidence type="ECO:0000313" key="2">
    <source>
        <dbReference type="EMBL" id="AEB10261.1"/>
    </source>
</evidence>
<name>F2NDI5_DESAR</name>
<dbReference type="EMBL" id="CP002629">
    <property type="protein sequence ID" value="AEB10261.1"/>
    <property type="molecule type" value="Genomic_DNA"/>
</dbReference>
<dbReference type="KEGG" id="dao:Desac_2440"/>
<evidence type="ECO:0000259" key="1">
    <source>
        <dbReference type="Pfam" id="PF01326"/>
    </source>
</evidence>
<dbReference type="Pfam" id="PF01326">
    <property type="entry name" value="PPDK_N"/>
    <property type="match status" value="1"/>
</dbReference>
<dbReference type="HOGENOM" id="CLU_015408_0_0_7"/>
<dbReference type="AlphaFoldDB" id="F2NDI5"/>
<gene>
    <name evidence="2" type="ordered locus">Desac_2440</name>
</gene>
<dbReference type="InterPro" id="IPR013815">
    <property type="entry name" value="ATP_grasp_subdomain_1"/>
</dbReference>
<accession>F2NDI5</accession>
<proteinExistence type="predicted"/>
<organism evidence="2 3">
    <name type="scientific">Desulfobacca acetoxidans (strain ATCC 700848 / DSM 11109 / ASRB2)</name>
    <dbReference type="NCBI Taxonomy" id="880072"/>
    <lineage>
        <taxon>Bacteria</taxon>
        <taxon>Pseudomonadati</taxon>
        <taxon>Thermodesulfobacteriota</taxon>
        <taxon>Desulfobaccia</taxon>
        <taxon>Desulfobaccales</taxon>
        <taxon>Desulfobaccaceae</taxon>
        <taxon>Desulfobacca</taxon>
    </lineage>
</organism>
<keyword evidence="3" id="KW-1185">Reference proteome</keyword>
<dbReference type="GO" id="GO:0016301">
    <property type="term" value="F:kinase activity"/>
    <property type="evidence" value="ECO:0007669"/>
    <property type="project" value="UniProtKB-KW"/>
</dbReference>
<dbReference type="eggNOG" id="COG0574">
    <property type="taxonomic scope" value="Bacteria"/>
</dbReference>
<keyword evidence="2" id="KW-0670">Pyruvate</keyword>
<reference evidence="3" key="2">
    <citation type="submission" date="2011-03" db="EMBL/GenBank/DDBJ databases">
        <title>The complete genome of Desulfobacca acetoxidans DSM 11109.</title>
        <authorList>
            <consortium name="US DOE Joint Genome Institute (JGI-PGF)"/>
            <person name="Lucas S."/>
            <person name="Copeland A."/>
            <person name="Lapidus A."/>
            <person name="Bruce D."/>
            <person name="Goodwin L."/>
            <person name="Pitluck S."/>
            <person name="Peters L."/>
            <person name="Kyrpides N."/>
            <person name="Mavromatis K."/>
            <person name="Ivanova N."/>
            <person name="Ovchinnikova G."/>
            <person name="Teshima H."/>
            <person name="Detter J.C."/>
            <person name="Han C."/>
            <person name="Land M."/>
            <person name="Hauser L."/>
            <person name="Markowitz V."/>
            <person name="Cheng J.-F."/>
            <person name="Hugenholtz P."/>
            <person name="Woyke T."/>
            <person name="Wu D."/>
            <person name="Spring S."/>
            <person name="Schueler E."/>
            <person name="Brambilla E."/>
            <person name="Klenk H.-P."/>
            <person name="Eisen J.A."/>
        </authorList>
    </citation>
    <scope>NUCLEOTIDE SEQUENCE [LARGE SCALE GENOMIC DNA]</scope>
    <source>
        <strain evidence="3">ATCC 700848 / DSM 11109 / ASRB2</strain>
    </source>
</reference>
<dbReference type="STRING" id="880072.Desac_2440"/>
<dbReference type="Proteomes" id="UP000000483">
    <property type="component" value="Chromosome"/>
</dbReference>
<dbReference type="RefSeq" id="WP_013707370.1">
    <property type="nucleotide sequence ID" value="NC_015388.1"/>
</dbReference>